<comment type="caution">
    <text evidence="1">The sequence shown here is derived from an EMBL/GenBank/DDBJ whole genome shotgun (WGS) entry which is preliminary data.</text>
</comment>
<dbReference type="RefSeq" id="WP_069329820.1">
    <property type="nucleotide sequence ID" value="NZ_MDER01000096.1"/>
</dbReference>
<evidence type="ECO:0000313" key="1">
    <source>
        <dbReference type="EMBL" id="ODP26055.1"/>
    </source>
</evidence>
<dbReference type="STRING" id="1886670.PTI45_04512"/>
<dbReference type="Pfam" id="PF12847">
    <property type="entry name" value="Methyltransf_18"/>
    <property type="match status" value="1"/>
</dbReference>
<dbReference type="PIRSF" id="PIRSF018637">
    <property type="entry name" value="TrmK"/>
    <property type="match status" value="1"/>
</dbReference>
<dbReference type="EMBL" id="MDER01000096">
    <property type="protein sequence ID" value="ODP26055.1"/>
    <property type="molecule type" value="Genomic_DNA"/>
</dbReference>
<gene>
    <name evidence="1" type="primary">trmK</name>
    <name evidence="1" type="ORF">PTI45_04512</name>
</gene>
<dbReference type="Gene3D" id="3.40.50.150">
    <property type="entry name" value="Vaccinia Virus protein VP39"/>
    <property type="match status" value="1"/>
</dbReference>
<name>A0A1E3KYS6_9BACL</name>
<accession>A0A1E3KYS6</accession>
<keyword evidence="2" id="KW-1185">Reference proteome</keyword>
<sequence length="260" mass="28732">MKLSTRLTKIAEQIPTGSRLADIGSDHALLPVFAMRKGIITEAIAGEVNVGPRDAAQRQVNEAGLKEKINVRLGNGLAVIEPGEVDVVTIAGMGGVLIVSILSEGIDKLAGVQRLVLQPNVGEENVRRWLLEHDWFLSHEQILEEDGRIYEILTADHLPDASTQNQQLYAGITLTARSTDHQVNDYHVDQDSLLRFGPYLIQEGSTIFQYKWSQEINKLEKVAASTGKSENEEAQAKSAAFRQQLQTVKEVLVCLQKDKL</sequence>
<protein>
    <submittedName>
        <fullName evidence="1">tRNA (Adenine(22)-N(1))-methyltransferase</fullName>
        <ecNumber evidence="1">2.1.1.217</ecNumber>
    </submittedName>
</protein>
<dbReference type="Proteomes" id="UP000094578">
    <property type="component" value="Unassembled WGS sequence"/>
</dbReference>
<dbReference type="Gene3D" id="1.10.287.1890">
    <property type="match status" value="1"/>
</dbReference>
<dbReference type="InterPro" id="IPR006901">
    <property type="entry name" value="TrmK"/>
</dbReference>
<dbReference type="GO" id="GO:0160105">
    <property type="term" value="F:tRNA (adenine(22)-N1)-methyltransferase activity"/>
    <property type="evidence" value="ECO:0007669"/>
    <property type="project" value="UniProtKB-EC"/>
</dbReference>
<dbReference type="EC" id="2.1.1.217" evidence="1"/>
<dbReference type="Pfam" id="PF04816">
    <property type="entry name" value="TrmK"/>
    <property type="match status" value="1"/>
</dbReference>
<proteinExistence type="predicted"/>
<keyword evidence="1" id="KW-0808">Transferase</keyword>
<evidence type="ECO:0000313" key="2">
    <source>
        <dbReference type="Proteomes" id="UP000094578"/>
    </source>
</evidence>
<dbReference type="InterPro" id="IPR029063">
    <property type="entry name" value="SAM-dependent_MTases_sf"/>
</dbReference>
<organism evidence="1 2">
    <name type="scientific">Paenibacillus nuruki</name>
    <dbReference type="NCBI Taxonomy" id="1886670"/>
    <lineage>
        <taxon>Bacteria</taxon>
        <taxon>Bacillati</taxon>
        <taxon>Bacillota</taxon>
        <taxon>Bacilli</taxon>
        <taxon>Bacillales</taxon>
        <taxon>Paenibacillaceae</taxon>
        <taxon>Paenibacillus</taxon>
    </lineage>
</organism>
<reference evidence="1 2" key="1">
    <citation type="submission" date="2016-08" db="EMBL/GenBank/DDBJ databases">
        <title>Genome sequencing of Paenibacillus sp. TI45-13ar, isolated from Korean traditional nuruk.</title>
        <authorList>
            <person name="Kim S.-J."/>
        </authorList>
    </citation>
    <scope>NUCLEOTIDE SEQUENCE [LARGE SCALE GENOMIC DNA]</scope>
    <source>
        <strain evidence="1 2">TI45-13ar</strain>
    </source>
</reference>
<dbReference type="PATRIC" id="fig|1886670.3.peg.4534"/>
<dbReference type="AlphaFoldDB" id="A0A1E3KYS6"/>
<dbReference type="SUPFAM" id="SSF53335">
    <property type="entry name" value="S-adenosyl-L-methionine-dependent methyltransferases"/>
    <property type="match status" value="1"/>
</dbReference>
<dbReference type="PANTHER" id="PTHR38451">
    <property type="entry name" value="TRNA (ADENINE(22)-N(1))-METHYLTRANSFERASE"/>
    <property type="match status" value="1"/>
</dbReference>
<dbReference type="GO" id="GO:0032259">
    <property type="term" value="P:methylation"/>
    <property type="evidence" value="ECO:0007669"/>
    <property type="project" value="UniProtKB-KW"/>
</dbReference>
<keyword evidence="1" id="KW-0489">Methyltransferase</keyword>
<dbReference type="PANTHER" id="PTHR38451:SF1">
    <property type="entry name" value="TRNA (ADENINE(22)-N(1))-METHYLTRANSFERASE"/>
    <property type="match status" value="1"/>
</dbReference>